<comment type="caution">
    <text evidence="9">The sequence shown here is derived from an EMBL/GenBank/DDBJ whole genome shotgun (WGS) entry which is preliminary data.</text>
</comment>
<evidence type="ECO:0000259" key="8">
    <source>
        <dbReference type="PROSITE" id="PS50928"/>
    </source>
</evidence>
<proteinExistence type="inferred from homology"/>
<feature type="transmembrane region" description="Helical" evidence="7">
    <location>
        <begin position="12"/>
        <end position="34"/>
    </location>
</feature>
<evidence type="ECO:0000256" key="2">
    <source>
        <dbReference type="ARBA" id="ARBA00022448"/>
    </source>
</evidence>
<name>A0ABV7YM05_9ACTN</name>
<dbReference type="InterPro" id="IPR035906">
    <property type="entry name" value="MetI-like_sf"/>
</dbReference>
<feature type="transmembrane region" description="Helical" evidence="7">
    <location>
        <begin position="149"/>
        <end position="169"/>
    </location>
</feature>
<comment type="subcellular location">
    <subcellularLocation>
        <location evidence="1 7">Cell membrane</location>
        <topology evidence="1 7">Multi-pass membrane protein</topology>
    </subcellularLocation>
</comment>
<protein>
    <submittedName>
        <fullName evidence="9">Carbohydrate ABC transporter permease</fullName>
    </submittedName>
</protein>
<evidence type="ECO:0000313" key="9">
    <source>
        <dbReference type="EMBL" id="MFC3765913.1"/>
    </source>
</evidence>
<organism evidence="9 10">
    <name type="scientific">Tenggerimyces flavus</name>
    <dbReference type="NCBI Taxonomy" id="1708749"/>
    <lineage>
        <taxon>Bacteria</taxon>
        <taxon>Bacillati</taxon>
        <taxon>Actinomycetota</taxon>
        <taxon>Actinomycetes</taxon>
        <taxon>Propionibacteriales</taxon>
        <taxon>Nocardioidaceae</taxon>
        <taxon>Tenggerimyces</taxon>
    </lineage>
</organism>
<dbReference type="PANTHER" id="PTHR43744">
    <property type="entry name" value="ABC TRANSPORTER PERMEASE PROTEIN MG189-RELATED-RELATED"/>
    <property type="match status" value="1"/>
</dbReference>
<dbReference type="PANTHER" id="PTHR43744:SF6">
    <property type="entry name" value="ABC TRANSPORTER PERMEASE PROTEIN YESQ-RELATED"/>
    <property type="match status" value="1"/>
</dbReference>
<dbReference type="EMBL" id="JBHRZH010000043">
    <property type="protein sequence ID" value="MFC3765913.1"/>
    <property type="molecule type" value="Genomic_DNA"/>
</dbReference>
<dbReference type="SUPFAM" id="SSF161098">
    <property type="entry name" value="MetI-like"/>
    <property type="match status" value="1"/>
</dbReference>
<sequence>MSTISVVGRRGPVRGAVTHVLLIAGALVMLYPLLWMVSGAFKPADEIFASAGLLPESFTLSNFIDGWTGLGIGFGRFFLNSFTISALAVVGNVLSCSMAAYAFARLSFRFKRAWFAIMLVTIMLPIHVLIVPQYVLFHNLKWINTILPLTIPHFLAVDAFFIFLMVQFIRGLPRELDDAARIDGCGPVQIYLRIVLPLMTPALITTAIFTFIWTWDNFFNQIVFISDVEKFTVPLALRAFLDSSGESSWGPMFAMATLSLVPVVTFFLVFQKRITEGISTTGLKG</sequence>
<feature type="domain" description="ABC transmembrane type-1" evidence="8">
    <location>
        <begin position="78"/>
        <end position="270"/>
    </location>
</feature>
<dbReference type="RefSeq" id="WP_307782613.1">
    <property type="nucleotide sequence ID" value="NZ_JAFBCM010000001.1"/>
</dbReference>
<dbReference type="InterPro" id="IPR000515">
    <property type="entry name" value="MetI-like"/>
</dbReference>
<evidence type="ECO:0000256" key="6">
    <source>
        <dbReference type="ARBA" id="ARBA00023136"/>
    </source>
</evidence>
<feature type="transmembrane region" description="Helical" evidence="7">
    <location>
        <begin position="113"/>
        <end position="137"/>
    </location>
</feature>
<dbReference type="CDD" id="cd06261">
    <property type="entry name" value="TM_PBP2"/>
    <property type="match status" value="1"/>
</dbReference>
<gene>
    <name evidence="9" type="ORF">ACFOUW_34115</name>
</gene>
<evidence type="ECO:0000256" key="5">
    <source>
        <dbReference type="ARBA" id="ARBA00022989"/>
    </source>
</evidence>
<comment type="similarity">
    <text evidence="7">Belongs to the binding-protein-dependent transport system permease family.</text>
</comment>
<dbReference type="Gene3D" id="1.10.3720.10">
    <property type="entry name" value="MetI-like"/>
    <property type="match status" value="1"/>
</dbReference>
<feature type="transmembrane region" description="Helical" evidence="7">
    <location>
        <begin position="190"/>
        <end position="213"/>
    </location>
</feature>
<evidence type="ECO:0000256" key="7">
    <source>
        <dbReference type="RuleBase" id="RU363032"/>
    </source>
</evidence>
<keyword evidence="10" id="KW-1185">Reference proteome</keyword>
<feature type="transmembrane region" description="Helical" evidence="7">
    <location>
        <begin position="249"/>
        <end position="270"/>
    </location>
</feature>
<evidence type="ECO:0000256" key="3">
    <source>
        <dbReference type="ARBA" id="ARBA00022475"/>
    </source>
</evidence>
<feature type="transmembrane region" description="Helical" evidence="7">
    <location>
        <begin position="77"/>
        <end position="101"/>
    </location>
</feature>
<evidence type="ECO:0000256" key="4">
    <source>
        <dbReference type="ARBA" id="ARBA00022692"/>
    </source>
</evidence>
<accession>A0ABV7YM05</accession>
<evidence type="ECO:0000256" key="1">
    <source>
        <dbReference type="ARBA" id="ARBA00004651"/>
    </source>
</evidence>
<keyword evidence="6 7" id="KW-0472">Membrane</keyword>
<reference evidence="10" key="1">
    <citation type="journal article" date="2019" name="Int. J. Syst. Evol. Microbiol.">
        <title>The Global Catalogue of Microorganisms (GCM) 10K type strain sequencing project: providing services to taxonomists for standard genome sequencing and annotation.</title>
        <authorList>
            <consortium name="The Broad Institute Genomics Platform"/>
            <consortium name="The Broad Institute Genome Sequencing Center for Infectious Disease"/>
            <person name="Wu L."/>
            <person name="Ma J."/>
        </authorList>
    </citation>
    <scope>NUCLEOTIDE SEQUENCE [LARGE SCALE GENOMIC DNA]</scope>
    <source>
        <strain evidence="10">CGMCC 4.7241</strain>
    </source>
</reference>
<dbReference type="Pfam" id="PF00528">
    <property type="entry name" value="BPD_transp_1"/>
    <property type="match status" value="1"/>
</dbReference>
<keyword evidence="2 7" id="KW-0813">Transport</keyword>
<dbReference type="Proteomes" id="UP001595699">
    <property type="component" value="Unassembled WGS sequence"/>
</dbReference>
<keyword evidence="3" id="KW-1003">Cell membrane</keyword>
<evidence type="ECO:0000313" key="10">
    <source>
        <dbReference type="Proteomes" id="UP001595699"/>
    </source>
</evidence>
<keyword evidence="5 7" id="KW-1133">Transmembrane helix</keyword>
<keyword evidence="4 7" id="KW-0812">Transmembrane</keyword>
<dbReference type="PROSITE" id="PS50928">
    <property type="entry name" value="ABC_TM1"/>
    <property type="match status" value="1"/>
</dbReference>